<reference evidence="1 2" key="1">
    <citation type="journal article" date="2016" name="Nat. Commun.">
        <title>Ectomycorrhizal ecology is imprinted in the genome of the dominant symbiotic fungus Cenococcum geophilum.</title>
        <authorList>
            <consortium name="DOE Joint Genome Institute"/>
            <person name="Peter M."/>
            <person name="Kohler A."/>
            <person name="Ohm R.A."/>
            <person name="Kuo A."/>
            <person name="Krutzmann J."/>
            <person name="Morin E."/>
            <person name="Arend M."/>
            <person name="Barry K.W."/>
            <person name="Binder M."/>
            <person name="Choi C."/>
            <person name="Clum A."/>
            <person name="Copeland A."/>
            <person name="Grisel N."/>
            <person name="Haridas S."/>
            <person name="Kipfer T."/>
            <person name="LaButti K."/>
            <person name="Lindquist E."/>
            <person name="Lipzen A."/>
            <person name="Maire R."/>
            <person name="Meier B."/>
            <person name="Mihaltcheva S."/>
            <person name="Molinier V."/>
            <person name="Murat C."/>
            <person name="Poggeler S."/>
            <person name="Quandt C.A."/>
            <person name="Sperisen C."/>
            <person name="Tritt A."/>
            <person name="Tisserant E."/>
            <person name="Crous P.W."/>
            <person name="Henrissat B."/>
            <person name="Nehls U."/>
            <person name="Egli S."/>
            <person name="Spatafora J.W."/>
            <person name="Grigoriev I.V."/>
            <person name="Martin F.M."/>
        </authorList>
    </citation>
    <scope>NUCLEOTIDE SEQUENCE [LARGE SCALE GENOMIC DNA]</scope>
    <source>
        <strain evidence="1 2">CBS 459.81</strain>
    </source>
</reference>
<sequence>MGVVSIAKVVTGTDRAGRPRTAQPGNREWVTVIEAVNAQGIAIPPLVIFEAVIHQASWYGSLPEDWSIGSQLV</sequence>
<gene>
    <name evidence="1" type="ORF">K432DRAFT_460006</name>
</gene>
<protein>
    <submittedName>
        <fullName evidence="1">Uncharacterized protein</fullName>
    </submittedName>
</protein>
<organism evidence="1 2">
    <name type="scientific">Lepidopterella palustris CBS 459.81</name>
    <dbReference type="NCBI Taxonomy" id="1314670"/>
    <lineage>
        <taxon>Eukaryota</taxon>
        <taxon>Fungi</taxon>
        <taxon>Dikarya</taxon>
        <taxon>Ascomycota</taxon>
        <taxon>Pezizomycotina</taxon>
        <taxon>Dothideomycetes</taxon>
        <taxon>Pleosporomycetidae</taxon>
        <taxon>Mytilinidiales</taxon>
        <taxon>Argynnaceae</taxon>
        <taxon>Lepidopterella</taxon>
    </lineage>
</organism>
<evidence type="ECO:0000313" key="2">
    <source>
        <dbReference type="Proteomes" id="UP000250266"/>
    </source>
</evidence>
<accession>A0A8E2E5U1</accession>
<dbReference type="OrthoDB" id="3762113at2759"/>
<dbReference type="Proteomes" id="UP000250266">
    <property type="component" value="Unassembled WGS sequence"/>
</dbReference>
<dbReference type="EMBL" id="KV745104">
    <property type="protein sequence ID" value="OCK77726.1"/>
    <property type="molecule type" value="Genomic_DNA"/>
</dbReference>
<proteinExistence type="predicted"/>
<keyword evidence="2" id="KW-1185">Reference proteome</keyword>
<evidence type="ECO:0000313" key="1">
    <source>
        <dbReference type="EMBL" id="OCK77726.1"/>
    </source>
</evidence>
<dbReference type="AlphaFoldDB" id="A0A8E2E5U1"/>
<name>A0A8E2E5U1_9PEZI</name>